<dbReference type="Proteomes" id="UP001642409">
    <property type="component" value="Unassembled WGS sequence"/>
</dbReference>
<evidence type="ECO:0000256" key="1">
    <source>
        <dbReference type="SAM" id="Coils"/>
    </source>
</evidence>
<dbReference type="EMBL" id="CAXDID020000364">
    <property type="protein sequence ID" value="CAL6082371.1"/>
    <property type="molecule type" value="Genomic_DNA"/>
</dbReference>
<proteinExistence type="predicted"/>
<protein>
    <submittedName>
        <fullName evidence="3">Pentapeptide repeats-containing protein</fullName>
    </submittedName>
    <submittedName>
        <fullName evidence="4">Pentapeptide_repeats-containing protein</fullName>
    </submittedName>
</protein>
<evidence type="ECO:0000259" key="2">
    <source>
        <dbReference type="Pfam" id="PF05729"/>
    </source>
</evidence>
<dbReference type="Gene3D" id="3.40.50.300">
    <property type="entry name" value="P-loop containing nucleotide triphosphate hydrolases"/>
    <property type="match status" value="1"/>
</dbReference>
<feature type="coiled-coil region" evidence="1">
    <location>
        <begin position="727"/>
        <end position="754"/>
    </location>
</feature>
<comment type="caution">
    <text evidence="3">The sequence shown here is derived from an EMBL/GenBank/DDBJ whole genome shotgun (WGS) entry which is preliminary data.</text>
</comment>
<feature type="coiled-coil region" evidence="1">
    <location>
        <begin position="333"/>
        <end position="394"/>
    </location>
</feature>
<keyword evidence="1" id="KW-0175">Coiled coil</keyword>
<dbReference type="InterPro" id="IPR007111">
    <property type="entry name" value="NACHT_NTPase"/>
</dbReference>
<dbReference type="Pfam" id="PF05729">
    <property type="entry name" value="NACHT"/>
    <property type="match status" value="1"/>
</dbReference>
<dbReference type="AlphaFoldDB" id="A0AA86QI24"/>
<organism evidence="3">
    <name type="scientific">Hexamita inflata</name>
    <dbReference type="NCBI Taxonomy" id="28002"/>
    <lineage>
        <taxon>Eukaryota</taxon>
        <taxon>Metamonada</taxon>
        <taxon>Diplomonadida</taxon>
        <taxon>Hexamitidae</taxon>
        <taxon>Hexamitinae</taxon>
        <taxon>Hexamita</taxon>
    </lineage>
</organism>
<dbReference type="EMBL" id="CATOUU010000855">
    <property type="protein sequence ID" value="CAI9955038.1"/>
    <property type="molecule type" value="Genomic_DNA"/>
</dbReference>
<evidence type="ECO:0000313" key="3">
    <source>
        <dbReference type="EMBL" id="CAI9955038.1"/>
    </source>
</evidence>
<dbReference type="SUPFAM" id="SSF52540">
    <property type="entry name" value="P-loop containing nucleoside triphosphate hydrolases"/>
    <property type="match status" value="1"/>
</dbReference>
<feature type="domain" description="NACHT" evidence="2">
    <location>
        <begin position="504"/>
        <end position="653"/>
    </location>
</feature>
<gene>
    <name evidence="3" type="ORF">HINF_LOCUS42683</name>
    <name evidence="4" type="ORF">HINF_LOCUS61163</name>
</gene>
<evidence type="ECO:0000313" key="5">
    <source>
        <dbReference type="Proteomes" id="UP001642409"/>
    </source>
</evidence>
<sequence>MGCSSSITTPNSIQFPNSSNSDKNTIYLIQQMQSALNSGDIQKQRSVLFDLNKNALNSAHHSTNPSQIISKLLEVLQTNLNVNISVQLAHISQLFLHQIYFQNQNGATISQNEINNWKQSVQTVKNGLQRNNLDYLQAEFELECIEAVINILHTKSDHSIMDYANKITNYVKTKEKNELTQLGKNIITNLKNNTQDKTNPWILTVITNYYTQYLIQNQPEEIDAIINQISREHKAEWHVIYGGIDIIEQYLEDNAQNQMKDQQIDQIVKLLTTLSTYQEGSNAWKIRNRVAQLCIRNSIVKKPVDQLGGVYLNMAIKEENKQVQITLQNAEYIKKQKQKLKESWQQVKDAQEQELAEQTNIIQQIWQQLNKQGEKVAQEEIEQYKLKLQAIKQQSYTVQQLFKQIDIKSNIFSNLQSITEKQQDLLTQIQQRVNKIETLTAGRSVKELTQIIYDYYINENQRDFNLYIPEKGVFDIKNINNKDFIKDVDSEIQSFIKDEQQKSMLIQGGAGTGKTLYCQHLVQQIIKLRQIIPIYINLPLMQNWEKFMLEETLQSMKFTEIEIQKLQDSKVQLLLVIDGYDEIRSYKCLYNTNNLLNWNCKTIFTCRSQHLIGDPNYVKYFISSKFDRSISFKEIVLIPFDDNQIDDYLQRFTESNQNNTQIPWKDWNIYKNNIVIIPGLYKLVSNPFILSMIVLVLPKFASKQEKYKNSILLLDLYQEFVKWWFENEEERMYLNNVQTDITNLKQEFEDYALRLATKMMNAVKTAVEYNQNDPKSTSWKQFFDQNNTRTTTIRRGVPIVVNQNFYCFIHKSIQEYFAVCDGLRQIHQLHHKIDDKLLNCSFNQHLIVDKGVFEFYKQSIENNSELKSKLFAIIELSKTQNNVSIAAANAITILNAANVSFRNCDFKNIKIPGANFYVQL</sequence>
<accession>A0AA86QI24</accession>
<reference evidence="3" key="1">
    <citation type="submission" date="2023-06" db="EMBL/GenBank/DDBJ databases">
        <authorList>
            <person name="Kurt Z."/>
        </authorList>
    </citation>
    <scope>NUCLEOTIDE SEQUENCE</scope>
</reference>
<dbReference type="InterPro" id="IPR027417">
    <property type="entry name" value="P-loop_NTPase"/>
</dbReference>
<name>A0AA86QI24_9EUKA</name>
<evidence type="ECO:0000313" key="4">
    <source>
        <dbReference type="EMBL" id="CAL6082371.1"/>
    </source>
</evidence>
<keyword evidence="5" id="KW-1185">Reference proteome</keyword>
<reference evidence="4 5" key="2">
    <citation type="submission" date="2024-07" db="EMBL/GenBank/DDBJ databases">
        <authorList>
            <person name="Akdeniz Z."/>
        </authorList>
    </citation>
    <scope>NUCLEOTIDE SEQUENCE [LARGE SCALE GENOMIC DNA]</scope>
</reference>